<evidence type="ECO:0000256" key="1">
    <source>
        <dbReference type="ARBA" id="ARBA00004651"/>
    </source>
</evidence>
<reference evidence="9" key="1">
    <citation type="journal article" date="2022" name="Int. J. Syst. Evol. Microbiol.">
        <title>Apilactobacillus apisilvae sp. nov., Nicolia spurrieriana gen. nov. sp. nov., Bombilactobacillus folatiphilus sp. nov. and Bombilactobacillus thymidiniphilus sp. nov., four new lactic acid bacterial isolates from stingless bees Tetragonula carbonaria and Austroplebeia australis.</title>
        <authorList>
            <person name="Oliphant S.A."/>
            <person name="Watson-Haigh N.S."/>
            <person name="Sumby K.M."/>
            <person name="Gardner J."/>
            <person name="Groom S."/>
            <person name="Jiranek V."/>
        </authorList>
    </citation>
    <scope>NUCLEOTIDE SEQUENCE</scope>
    <source>
        <strain evidence="9">SG4_D2</strain>
    </source>
</reference>
<evidence type="ECO:0000256" key="7">
    <source>
        <dbReference type="ARBA" id="ARBA00023136"/>
    </source>
</evidence>
<evidence type="ECO:0008006" key="11">
    <source>
        <dbReference type="Google" id="ProtNLM"/>
    </source>
</evidence>
<evidence type="ECO:0000256" key="8">
    <source>
        <dbReference type="SAM" id="Phobius"/>
    </source>
</evidence>
<evidence type="ECO:0000313" key="9">
    <source>
        <dbReference type="EMBL" id="UQS81924.1"/>
    </source>
</evidence>
<dbReference type="RefSeq" id="WP_249514192.1">
    <property type="nucleotide sequence ID" value="NZ_CP093366.1"/>
</dbReference>
<evidence type="ECO:0000256" key="6">
    <source>
        <dbReference type="ARBA" id="ARBA00022989"/>
    </source>
</evidence>
<keyword evidence="7 8" id="KW-0472">Membrane</keyword>
<organism evidence="9 10">
    <name type="scientific">Bombilactobacillus folatiphilus</name>
    <dbReference type="NCBI Taxonomy" id="2923362"/>
    <lineage>
        <taxon>Bacteria</taxon>
        <taxon>Bacillati</taxon>
        <taxon>Bacillota</taxon>
        <taxon>Bacilli</taxon>
        <taxon>Lactobacillales</taxon>
        <taxon>Lactobacillaceae</taxon>
        <taxon>Bombilactobacillus</taxon>
    </lineage>
</organism>
<feature type="transmembrane region" description="Helical" evidence="8">
    <location>
        <begin position="12"/>
        <end position="33"/>
    </location>
</feature>
<keyword evidence="10" id="KW-1185">Reference proteome</keyword>
<gene>
    <name evidence="9" type="ORF">MOO45_06970</name>
</gene>
<evidence type="ECO:0000313" key="10">
    <source>
        <dbReference type="Proteomes" id="UP000831495"/>
    </source>
</evidence>
<dbReference type="EMBL" id="CP093366">
    <property type="protein sequence ID" value="UQS81924.1"/>
    <property type="molecule type" value="Genomic_DNA"/>
</dbReference>
<evidence type="ECO:0000256" key="4">
    <source>
        <dbReference type="ARBA" id="ARBA00022679"/>
    </source>
</evidence>
<evidence type="ECO:0000256" key="5">
    <source>
        <dbReference type="ARBA" id="ARBA00022692"/>
    </source>
</evidence>
<feature type="transmembrane region" description="Helical" evidence="8">
    <location>
        <begin position="132"/>
        <end position="149"/>
    </location>
</feature>
<name>A0ABY4P8R0_9LACO</name>
<feature type="transmembrane region" description="Helical" evidence="8">
    <location>
        <begin position="453"/>
        <end position="470"/>
    </location>
</feature>
<dbReference type="PANTHER" id="PTHR33908:SF11">
    <property type="entry name" value="MEMBRANE PROTEIN"/>
    <property type="match status" value="1"/>
</dbReference>
<feature type="transmembrane region" description="Helical" evidence="8">
    <location>
        <begin position="402"/>
        <end position="422"/>
    </location>
</feature>
<keyword evidence="3" id="KW-0328">Glycosyltransferase</keyword>
<dbReference type="PANTHER" id="PTHR33908">
    <property type="entry name" value="MANNOSYLTRANSFERASE YKCB-RELATED"/>
    <property type="match status" value="1"/>
</dbReference>
<protein>
    <recommendedName>
        <fullName evidence="11">Glycosyltransferase RgtA/B/C/D-like domain-containing protein</fullName>
    </recommendedName>
</protein>
<feature type="transmembrane region" description="Helical" evidence="8">
    <location>
        <begin position="45"/>
        <end position="65"/>
    </location>
</feature>
<proteinExistence type="predicted"/>
<keyword evidence="4" id="KW-0808">Transferase</keyword>
<keyword evidence="2" id="KW-1003">Cell membrane</keyword>
<evidence type="ECO:0000256" key="2">
    <source>
        <dbReference type="ARBA" id="ARBA00022475"/>
    </source>
</evidence>
<feature type="transmembrane region" description="Helical" evidence="8">
    <location>
        <begin position="205"/>
        <end position="223"/>
    </location>
</feature>
<dbReference type="InterPro" id="IPR050297">
    <property type="entry name" value="LipidA_mod_glycosyltrf_83"/>
</dbReference>
<keyword evidence="6 8" id="KW-1133">Transmembrane helix</keyword>
<keyword evidence="5 8" id="KW-0812">Transmembrane</keyword>
<feature type="transmembrane region" description="Helical" evidence="8">
    <location>
        <begin position="77"/>
        <end position="95"/>
    </location>
</feature>
<evidence type="ECO:0000256" key="3">
    <source>
        <dbReference type="ARBA" id="ARBA00022676"/>
    </source>
</evidence>
<feature type="transmembrane region" description="Helical" evidence="8">
    <location>
        <begin position="243"/>
        <end position="261"/>
    </location>
</feature>
<dbReference type="Proteomes" id="UP000831495">
    <property type="component" value="Chromosome"/>
</dbReference>
<feature type="transmembrane region" description="Helical" evidence="8">
    <location>
        <begin position="273"/>
        <end position="294"/>
    </location>
</feature>
<sequence>MRNKIQVFFIKILKGALVLFASLMFIGALLASWHLWRVQIGLDRWLLPASWFCLAVLILGISWLLIKFPDNPRMNRWIVLGLLGIFAILFCLWLYQTPTKQLSDYKKFWKIGQQAVAGQPIYHTDNSYFSKWAYQTGFLVYVIGFLKLFGANLRLFQLLTVGQQLVVLGLTYVLAQKVFHKVQLSRLSLFLVGINLEWSALNNRVTSQYLALILFLLTFILIIDERPFSWLAAGITLALGNVLRPLGVVFLAGIVVFWLVFRCWQQPDWRKALGHLAGLIVVYWLVLVSLSSAVKLSGLNEYGLSNRDSEWKFVMGLNYPSAGAYDNAVRQKFNLHDRRQTMLKKEQRVTQEHIQDLNQNHLWLKLFVKKFFVLWSNPSNTISFSLFERNHSPKQVDRLTSLAYGVTVIEIGAVFCGAIVLLRRHWSRNFGLLVLPLFAYACAQLLIEVQGRYRIEFIPILAMIAATGLLKGLTIKEQKVDG</sequence>
<feature type="transmembrane region" description="Helical" evidence="8">
    <location>
        <begin position="429"/>
        <end position="447"/>
    </location>
</feature>
<accession>A0ABY4P8R0</accession>
<comment type="subcellular location">
    <subcellularLocation>
        <location evidence="1">Cell membrane</location>
        <topology evidence="1">Multi-pass membrane protein</topology>
    </subcellularLocation>
</comment>